<dbReference type="Pfam" id="PF00651">
    <property type="entry name" value="BTB"/>
    <property type="match status" value="1"/>
</dbReference>
<dbReference type="SMART" id="SM00225">
    <property type="entry name" value="BTB"/>
    <property type="match status" value="1"/>
</dbReference>
<evidence type="ECO:0000259" key="1">
    <source>
        <dbReference type="PROSITE" id="PS50097"/>
    </source>
</evidence>
<proteinExistence type="predicted"/>
<dbReference type="CDD" id="cd00121">
    <property type="entry name" value="MATH"/>
    <property type="match status" value="1"/>
</dbReference>
<dbReference type="Gene3D" id="1.25.40.420">
    <property type="match status" value="1"/>
</dbReference>
<name>A0A4Y2X4Y6_ARAVE</name>
<evidence type="ECO:0000313" key="3">
    <source>
        <dbReference type="EMBL" id="GBO44176.1"/>
    </source>
</evidence>
<feature type="domain" description="BTB" evidence="1">
    <location>
        <begin position="323"/>
        <end position="390"/>
    </location>
</feature>
<evidence type="ECO:0000259" key="2">
    <source>
        <dbReference type="PROSITE" id="PS50144"/>
    </source>
</evidence>
<keyword evidence="4" id="KW-1185">Reference proteome</keyword>
<dbReference type="Pfam" id="PF22486">
    <property type="entry name" value="MATH_2"/>
    <property type="match status" value="1"/>
</dbReference>
<dbReference type="Gene3D" id="2.60.210.10">
    <property type="entry name" value="Apoptosis, Tumor Necrosis Factor Receptor Associated Protein 2, Chain A"/>
    <property type="match status" value="1"/>
</dbReference>
<feature type="domain" description="MATH" evidence="2">
    <location>
        <begin position="10"/>
        <end position="139"/>
    </location>
</feature>
<dbReference type="InterPro" id="IPR011333">
    <property type="entry name" value="SKP1/BTB/POZ_sf"/>
</dbReference>
<dbReference type="CDD" id="cd18186">
    <property type="entry name" value="BTB_POZ_ZBTB_KLHL-like"/>
    <property type="match status" value="1"/>
</dbReference>
<dbReference type="GO" id="GO:0030163">
    <property type="term" value="P:protein catabolic process"/>
    <property type="evidence" value="ECO:0007669"/>
    <property type="project" value="UniProtKB-ARBA"/>
</dbReference>
<dbReference type="PROSITE" id="PS50097">
    <property type="entry name" value="BTB"/>
    <property type="match status" value="1"/>
</dbReference>
<dbReference type="EMBL" id="BGPR01070813">
    <property type="protein sequence ID" value="GBO44176.1"/>
    <property type="molecule type" value="Genomic_DNA"/>
</dbReference>
<accession>A0A4Y2X4Y6</accession>
<dbReference type="AlphaFoldDB" id="A0A4Y2X4Y6"/>
<dbReference type="InterPro" id="IPR002083">
    <property type="entry name" value="MATH/TRAF_dom"/>
</dbReference>
<organism evidence="3 4">
    <name type="scientific">Araneus ventricosus</name>
    <name type="common">Orbweaver spider</name>
    <name type="synonym">Epeira ventricosa</name>
    <dbReference type="NCBI Taxonomy" id="182803"/>
    <lineage>
        <taxon>Eukaryota</taxon>
        <taxon>Metazoa</taxon>
        <taxon>Ecdysozoa</taxon>
        <taxon>Arthropoda</taxon>
        <taxon>Chelicerata</taxon>
        <taxon>Arachnida</taxon>
        <taxon>Araneae</taxon>
        <taxon>Araneomorphae</taxon>
        <taxon>Entelegynae</taxon>
        <taxon>Araneoidea</taxon>
        <taxon>Araneidae</taxon>
        <taxon>Araneus</taxon>
    </lineage>
</organism>
<dbReference type="InterPro" id="IPR000210">
    <property type="entry name" value="BTB/POZ_dom"/>
</dbReference>
<dbReference type="SUPFAM" id="SSF54695">
    <property type="entry name" value="POZ domain"/>
    <property type="match status" value="1"/>
</dbReference>
<gene>
    <name evidence="3" type="primary">Tdpoz3_18</name>
    <name evidence="3" type="ORF">AVEN_62763_1</name>
</gene>
<dbReference type="InterPro" id="IPR008974">
    <property type="entry name" value="TRAF-like"/>
</dbReference>
<sequence>MATRNDGGIMYTFQWKIENISHCCGLKVQDEIESPVFDTDALEDAKWSLVLRPLGADYKNYVGFFLRRQDSDGPTEIEINYKLAFLGKDGSVLKEKFSSHIFPFEYALGYQKFESRERIFFTEREEFLPEDALTVQVTLWKKDESIAKLKHLYARTVFKVNRISFVWRIENYSTVKPLLRNKHKDNLIDFDLVLNDDLGKVEIDMISFDDSIKYVSFNTSIIDSEGKKKNIRVSKYFAGDLKKGILSCMFIPKLLMGNKRLYLPNDVLSLYFESVYSTETKSNELFDCRIISPKLTKELVENSSNSAVLIDDLKSMYMDGILSDMELRTSKQTFPAHKNILSARSPVFRRMFSNDMKESSSGYVDITDLESDTVHRMLLYIYTDILEDLQIESACKLYTAADKYEIMSLKGECSSFLKDNLCPTKTCDVLILADQHQDDNLKSAVQDYILEHNEVFNLLEWEHFMETNLKLAAEVMYRKVKSGKIYPASG</sequence>
<dbReference type="Gene3D" id="3.30.710.10">
    <property type="entry name" value="Potassium Channel Kv1.1, Chain A"/>
    <property type="match status" value="1"/>
</dbReference>
<dbReference type="PROSITE" id="PS50144">
    <property type="entry name" value="MATH"/>
    <property type="match status" value="1"/>
</dbReference>
<evidence type="ECO:0000313" key="4">
    <source>
        <dbReference type="Proteomes" id="UP000499080"/>
    </source>
</evidence>
<dbReference type="SUPFAM" id="SSF49599">
    <property type="entry name" value="TRAF domain-like"/>
    <property type="match status" value="1"/>
</dbReference>
<dbReference type="PANTHER" id="PTHR24413">
    <property type="entry name" value="SPECKLE-TYPE POZ PROTEIN"/>
    <property type="match status" value="1"/>
</dbReference>
<protein>
    <submittedName>
        <fullName evidence="3">TD and POZ domain-containing protein 3</fullName>
    </submittedName>
</protein>
<reference evidence="3 4" key="1">
    <citation type="journal article" date="2019" name="Sci. Rep.">
        <title>Orb-weaving spider Araneus ventricosus genome elucidates the spidroin gene catalogue.</title>
        <authorList>
            <person name="Kono N."/>
            <person name="Nakamura H."/>
            <person name="Ohtoshi R."/>
            <person name="Moran D.A.P."/>
            <person name="Shinohara A."/>
            <person name="Yoshida Y."/>
            <person name="Fujiwara M."/>
            <person name="Mori M."/>
            <person name="Tomita M."/>
            <person name="Arakawa K."/>
        </authorList>
    </citation>
    <scope>NUCLEOTIDE SEQUENCE [LARGE SCALE GENOMIC DNA]</scope>
</reference>
<dbReference type="OrthoDB" id="6359816at2759"/>
<comment type="caution">
    <text evidence="3">The sequence shown here is derived from an EMBL/GenBank/DDBJ whole genome shotgun (WGS) entry which is preliminary data.</text>
</comment>
<dbReference type="Proteomes" id="UP000499080">
    <property type="component" value="Unassembled WGS sequence"/>
</dbReference>